<organism evidence="9 10">
    <name type="scientific">Micromonas commoda (strain RCC299 / NOUM17 / CCMP2709)</name>
    <name type="common">Picoplanktonic green alga</name>
    <dbReference type="NCBI Taxonomy" id="296587"/>
    <lineage>
        <taxon>Eukaryota</taxon>
        <taxon>Viridiplantae</taxon>
        <taxon>Chlorophyta</taxon>
        <taxon>Mamiellophyceae</taxon>
        <taxon>Mamiellales</taxon>
        <taxon>Mamiellaceae</taxon>
        <taxon>Micromonas</taxon>
    </lineage>
</organism>
<dbReference type="GO" id="GO:0051011">
    <property type="term" value="F:microtubule minus-end binding"/>
    <property type="evidence" value="ECO:0007669"/>
    <property type="project" value="TreeGrafter"/>
</dbReference>
<feature type="compositionally biased region" description="Polar residues" evidence="6">
    <location>
        <begin position="32"/>
        <end position="44"/>
    </location>
</feature>
<feature type="compositionally biased region" description="Low complexity" evidence="6">
    <location>
        <begin position="1016"/>
        <end position="1026"/>
    </location>
</feature>
<dbReference type="OrthoDB" id="775571at2759"/>
<gene>
    <name evidence="9" type="ORF">MICPUN_57941</name>
</gene>
<feature type="region of interest" description="Disordered" evidence="6">
    <location>
        <begin position="971"/>
        <end position="1009"/>
    </location>
</feature>
<feature type="domain" description="Gamma tubulin complex component C-terminal" evidence="7">
    <location>
        <begin position="1146"/>
        <end position="1490"/>
    </location>
</feature>
<dbReference type="InterPro" id="IPR007259">
    <property type="entry name" value="GCP"/>
</dbReference>
<dbReference type="STRING" id="296587.C1E479"/>
<dbReference type="Pfam" id="PF04130">
    <property type="entry name" value="GCP_C_terminal"/>
    <property type="match status" value="1"/>
</dbReference>
<dbReference type="GO" id="GO:0007020">
    <property type="term" value="P:microtubule nucleation"/>
    <property type="evidence" value="ECO:0007669"/>
    <property type="project" value="InterPro"/>
</dbReference>
<dbReference type="GO" id="GO:0051321">
    <property type="term" value="P:meiotic cell cycle"/>
    <property type="evidence" value="ECO:0007669"/>
    <property type="project" value="TreeGrafter"/>
</dbReference>
<feature type="compositionally biased region" description="Polar residues" evidence="6">
    <location>
        <begin position="1090"/>
        <end position="1101"/>
    </location>
</feature>
<evidence type="ECO:0000259" key="7">
    <source>
        <dbReference type="Pfam" id="PF04130"/>
    </source>
</evidence>
<evidence type="ECO:0000313" key="9">
    <source>
        <dbReference type="EMBL" id="ACO62676.1"/>
    </source>
</evidence>
<keyword evidence="10" id="KW-1185">Reference proteome</keyword>
<evidence type="ECO:0000259" key="8">
    <source>
        <dbReference type="Pfam" id="PF17681"/>
    </source>
</evidence>
<keyword evidence="5" id="KW-0206">Cytoskeleton</keyword>
<feature type="compositionally biased region" description="Low complexity" evidence="6">
    <location>
        <begin position="739"/>
        <end position="748"/>
    </location>
</feature>
<dbReference type="EMBL" id="CP001325">
    <property type="protein sequence ID" value="ACO62676.1"/>
    <property type="molecule type" value="Genomic_DNA"/>
</dbReference>
<dbReference type="GO" id="GO:0031122">
    <property type="term" value="P:cytoplasmic microtubule organization"/>
    <property type="evidence" value="ECO:0007669"/>
    <property type="project" value="TreeGrafter"/>
</dbReference>
<sequence>MAKAVEPPPRPRRDVADRAGTLQGQLRALARQTLTHSRSSTSASGGCGEAAEVDATRVTRLQRRALEVLLRMDKDVEVKEPSSAEERAEANSLRLGAALLRMRGKGHGDAADLLEGLHDAFTRRRSAYLPRVPFAVGAGGPHPAPNSDRHDRDGSQCPSGFFVFDDGDGDDRGAPASNDAASTIVEHASVVSLLLELAGTGGTGEAVDAATSAFAHLAATKLAADSSRGILSDDGGLRSALDEPDVRTAAAARAARAGDWLRLAPASELEATPSLSFVSTRPSGSTGASKAQRDSASQRDSAFDLAEMSRALEATPGVGALSFGGGAGAGFGDPFSFASRPDRSLFDRSLFGGGGGGAALALPPWGEGGMLDPADEPRTTSTSSATTGPRSPIDADVGVDADVDSEVAEGLGDENDDPNRAWLAAAEDGERGEEVLGWDLLPEARPACGAFMSRPPDAFGRAYDRHLRPTRTMFGEAKPAVAAEEEVVHAARRALAGGRAAAEALDPERSKRAPLRLPAAGVGVVAATLGPLADAATMRAELESFLARRSGFGGHGECTGGGLALQAASEAVRGVLRSQAAAIHALPAAAAARRAAERAAGAPLSAPYRRDEKEETGDDSSGVTLLEAVAHTRRLRSQLAQLHRLCLHPKEPAHGVEIIARLVDALSGSRGVDPSARPLLRYLAAAVARPLLTQLQCWLHRAVVDDPHGEFIVCTASGWGSAAAGLEYSPAEAGVMEWSEAESSGAARARLEEEDEETDGPVDPARLPPWEGGPPGRAGAGHGAAEAAWLRDDDSRLSTPHPLLGGLERKVLATGVQLRVLQRLPQTQAFAARMSASVDDHGAQSLAFTAAELAAHSSRRGKTTRSLRAAAEECLSAMAATRDAAAARIEAARRARRAAAIARKLERESAVAEAREELLSGFADRMAELVARHERLRWQRKRRALGERRAEELESRTKRDERMVREELAKELAARRGGEEGVASKEPNPDPKEPNLDTSIASTDGGFERYDSPAARRAALDAGDAGSTPGTGATNYFDDVADESFVTAASDSSPVRNLAADLTGVNLDDAANVEEEPIAVDEPKKAKDTGGTSLEPSTFGSTRDDGLEVPLPVVLRECVEAVVTDRHDVVSRLVVAAMLDHLGVEAHLGAVRRYVLCGAGDFATALVQGLEAASSSSAALAARARASRMGVAGYGGGVGAGELRAVLDVAVRETSVFGDPLAQRFELAPANPPNPDAVFSEHSLGMVDFVRGSYRLEWPVALLLPDVARTRLAAAQRSMLRVRHARLALQEAHDRVHEAGHVDASSLATREGGERGRAGRALALRRLRRLSLLSSEFRHFASAVESQVGGAVHGAAPAALHAALRRAGTREPKPSDLYQLRDAIVAFATDAHDACLLSARDAQLRRSVDEALQLALDFRAAMRRSPPDRLLSDGGVYAAVQAIHARFKATTGALCGRLREAAADPGGALGGVSPGRASALLARLDFNGFYLGDV</sequence>
<evidence type="ECO:0000256" key="3">
    <source>
        <dbReference type="ARBA" id="ARBA00022490"/>
    </source>
</evidence>
<dbReference type="eggNOG" id="KOG2000">
    <property type="taxonomic scope" value="Eukaryota"/>
</dbReference>
<feature type="region of interest" description="Disordered" evidence="6">
    <location>
        <begin position="1076"/>
        <end position="1103"/>
    </location>
</feature>
<dbReference type="Proteomes" id="UP000002009">
    <property type="component" value="Chromosome 4"/>
</dbReference>
<dbReference type="InParanoid" id="C1E479"/>
<dbReference type="InterPro" id="IPR040457">
    <property type="entry name" value="GCP_C"/>
</dbReference>
<dbReference type="GeneID" id="8243096"/>
<dbReference type="GO" id="GO:0000930">
    <property type="term" value="C:gamma-tubulin complex"/>
    <property type="evidence" value="ECO:0007669"/>
    <property type="project" value="TreeGrafter"/>
</dbReference>
<dbReference type="GO" id="GO:0005874">
    <property type="term" value="C:microtubule"/>
    <property type="evidence" value="ECO:0007669"/>
    <property type="project" value="UniProtKB-KW"/>
</dbReference>
<dbReference type="PANTHER" id="PTHR19302:SF59">
    <property type="entry name" value="HYPOTHETICAL GAMMA-TUBULIN COMPLEX"/>
    <property type="match status" value="1"/>
</dbReference>
<feature type="compositionally biased region" description="Basic and acidic residues" evidence="6">
    <location>
        <begin position="971"/>
        <end position="995"/>
    </location>
</feature>
<comment type="similarity">
    <text evidence="2">Belongs to the TUBGCP family.</text>
</comment>
<comment type="subcellular location">
    <subcellularLocation>
        <location evidence="1">Cytoplasm</location>
        <location evidence="1">Cytoskeleton</location>
    </subcellularLocation>
</comment>
<proteinExistence type="inferred from homology"/>
<keyword evidence="3" id="KW-0963">Cytoplasm</keyword>
<dbReference type="InterPro" id="IPR041470">
    <property type="entry name" value="GCP_N"/>
</dbReference>
<evidence type="ECO:0000313" key="10">
    <source>
        <dbReference type="Proteomes" id="UP000002009"/>
    </source>
</evidence>
<reference evidence="9 10" key="1">
    <citation type="journal article" date="2009" name="Science">
        <title>Green evolution and dynamic adaptations revealed by genomes of the marine picoeukaryotes Micromonas.</title>
        <authorList>
            <person name="Worden A.Z."/>
            <person name="Lee J.H."/>
            <person name="Mock T."/>
            <person name="Rouze P."/>
            <person name="Simmons M.P."/>
            <person name="Aerts A.L."/>
            <person name="Allen A.E."/>
            <person name="Cuvelier M.L."/>
            <person name="Derelle E."/>
            <person name="Everett M.V."/>
            <person name="Foulon E."/>
            <person name="Grimwood J."/>
            <person name="Gundlach H."/>
            <person name="Henrissat B."/>
            <person name="Napoli C."/>
            <person name="McDonald S.M."/>
            <person name="Parker M.S."/>
            <person name="Rombauts S."/>
            <person name="Salamov A."/>
            <person name="Von Dassow P."/>
            <person name="Badger J.H."/>
            <person name="Coutinho P.M."/>
            <person name="Demir E."/>
            <person name="Dubchak I."/>
            <person name="Gentemann C."/>
            <person name="Eikrem W."/>
            <person name="Gready J.E."/>
            <person name="John U."/>
            <person name="Lanier W."/>
            <person name="Lindquist E.A."/>
            <person name="Lucas S."/>
            <person name="Mayer K.F."/>
            <person name="Moreau H."/>
            <person name="Not F."/>
            <person name="Otillar R."/>
            <person name="Panaud O."/>
            <person name="Pangilinan J."/>
            <person name="Paulsen I."/>
            <person name="Piegu B."/>
            <person name="Poliakov A."/>
            <person name="Robbens S."/>
            <person name="Schmutz J."/>
            <person name="Toulza E."/>
            <person name="Wyss T."/>
            <person name="Zelensky A."/>
            <person name="Zhou K."/>
            <person name="Armbrust E.V."/>
            <person name="Bhattacharya D."/>
            <person name="Goodenough U.W."/>
            <person name="Van de Peer Y."/>
            <person name="Grigoriev I.V."/>
        </authorList>
    </citation>
    <scope>NUCLEOTIDE SEQUENCE [LARGE SCALE GENOMIC DNA]</scope>
    <source>
        <strain evidence="10">RCC299 / NOUM17</strain>
    </source>
</reference>
<accession>C1E479</accession>
<feature type="domain" description="Gamma tubulin complex component protein N-terminal" evidence="8">
    <location>
        <begin position="532"/>
        <end position="714"/>
    </location>
</feature>
<dbReference type="KEGG" id="mis:MICPUN_57941"/>
<feature type="region of interest" description="Disordered" evidence="6">
    <location>
        <begin position="30"/>
        <end position="51"/>
    </location>
</feature>
<dbReference type="FunCoup" id="C1E479">
    <property type="interactions" value="889"/>
</dbReference>
<feature type="compositionally biased region" description="Gly residues" evidence="6">
    <location>
        <begin position="773"/>
        <end position="782"/>
    </location>
</feature>
<evidence type="ECO:0000256" key="6">
    <source>
        <dbReference type="SAM" id="MobiDB-lite"/>
    </source>
</evidence>
<feature type="compositionally biased region" description="Polar residues" evidence="6">
    <location>
        <begin position="274"/>
        <end position="290"/>
    </location>
</feature>
<feature type="region of interest" description="Disordered" evidence="6">
    <location>
        <begin position="361"/>
        <end position="398"/>
    </location>
</feature>
<dbReference type="GO" id="GO:0051225">
    <property type="term" value="P:spindle assembly"/>
    <property type="evidence" value="ECO:0007669"/>
    <property type="project" value="TreeGrafter"/>
</dbReference>
<evidence type="ECO:0000256" key="2">
    <source>
        <dbReference type="ARBA" id="ARBA00010337"/>
    </source>
</evidence>
<dbReference type="Gene3D" id="1.20.120.1900">
    <property type="entry name" value="Gamma-tubulin complex, C-terminal domain"/>
    <property type="match status" value="1"/>
</dbReference>
<feature type="region of interest" description="Disordered" evidence="6">
    <location>
        <begin position="945"/>
        <end position="964"/>
    </location>
</feature>
<feature type="region of interest" description="Disordered" evidence="6">
    <location>
        <begin position="601"/>
        <end position="621"/>
    </location>
</feature>
<name>C1E479_MICCC</name>
<evidence type="ECO:0008006" key="11">
    <source>
        <dbReference type="Google" id="ProtNLM"/>
    </source>
</evidence>
<feature type="region of interest" description="Disordered" evidence="6">
    <location>
        <begin position="1016"/>
        <end position="1035"/>
    </location>
</feature>
<dbReference type="GO" id="GO:0043015">
    <property type="term" value="F:gamma-tubulin binding"/>
    <property type="evidence" value="ECO:0007669"/>
    <property type="project" value="InterPro"/>
</dbReference>
<keyword evidence="4" id="KW-0493">Microtubule</keyword>
<dbReference type="GO" id="GO:0000922">
    <property type="term" value="C:spindle pole"/>
    <property type="evidence" value="ECO:0007669"/>
    <property type="project" value="InterPro"/>
</dbReference>
<feature type="region of interest" description="Disordered" evidence="6">
    <location>
        <begin position="137"/>
        <end position="177"/>
    </location>
</feature>
<evidence type="ECO:0000256" key="5">
    <source>
        <dbReference type="ARBA" id="ARBA00023212"/>
    </source>
</evidence>
<evidence type="ECO:0000256" key="4">
    <source>
        <dbReference type="ARBA" id="ARBA00022701"/>
    </source>
</evidence>
<evidence type="ECO:0000256" key="1">
    <source>
        <dbReference type="ARBA" id="ARBA00004245"/>
    </source>
</evidence>
<feature type="compositionally biased region" description="Polar residues" evidence="6">
    <location>
        <begin position="379"/>
        <end position="389"/>
    </location>
</feature>
<dbReference type="Pfam" id="PF17681">
    <property type="entry name" value="GCP_N_terminal"/>
    <property type="match status" value="1"/>
</dbReference>
<dbReference type="OMA" id="LCFRARI"/>
<protein>
    <recommendedName>
        <fullName evidence="11">Gamma-tubulin complex component</fullName>
    </recommendedName>
</protein>
<dbReference type="PANTHER" id="PTHR19302">
    <property type="entry name" value="GAMMA TUBULIN COMPLEX PROTEIN"/>
    <property type="match status" value="1"/>
</dbReference>
<feature type="region of interest" description="Disordered" evidence="6">
    <location>
        <begin position="274"/>
        <end position="302"/>
    </location>
</feature>
<feature type="region of interest" description="Disordered" evidence="6">
    <location>
        <begin position="739"/>
        <end position="782"/>
    </location>
</feature>
<dbReference type="InterPro" id="IPR042241">
    <property type="entry name" value="GCP_C_sf"/>
</dbReference>
<dbReference type="RefSeq" id="XP_002501418.1">
    <property type="nucleotide sequence ID" value="XM_002501372.1"/>
</dbReference>
<dbReference type="GO" id="GO:0000278">
    <property type="term" value="P:mitotic cell cycle"/>
    <property type="evidence" value="ECO:0007669"/>
    <property type="project" value="TreeGrafter"/>
</dbReference>